<reference evidence="2" key="1">
    <citation type="submission" date="2024-07" db="EMBL/GenBank/DDBJ databases">
        <title>Two chromosome-level genome assemblies of Korean endemic species Abeliophyllum distichum and Forsythia ovata (Oleaceae).</title>
        <authorList>
            <person name="Jang H."/>
        </authorList>
    </citation>
    <scope>NUCLEOTIDE SEQUENCE [LARGE SCALE GENOMIC DNA]</scope>
</reference>
<evidence type="ECO:0000313" key="1">
    <source>
        <dbReference type="EMBL" id="KAL2520300.1"/>
    </source>
</evidence>
<protein>
    <submittedName>
        <fullName evidence="1">t-SNARE coiled-coil-like proteiny domain-containing protein</fullName>
    </submittedName>
</protein>
<comment type="caution">
    <text evidence="1">The sequence shown here is derived from an EMBL/GenBank/DDBJ whole genome shotgun (WGS) entry which is preliminary data.</text>
</comment>
<dbReference type="Proteomes" id="UP001604277">
    <property type="component" value="Unassembled WGS sequence"/>
</dbReference>
<evidence type="ECO:0000313" key="2">
    <source>
        <dbReference type="Proteomes" id="UP001604277"/>
    </source>
</evidence>
<gene>
    <name evidence="1" type="ORF">Fot_24223</name>
</gene>
<organism evidence="1 2">
    <name type="scientific">Forsythia ovata</name>
    <dbReference type="NCBI Taxonomy" id="205694"/>
    <lineage>
        <taxon>Eukaryota</taxon>
        <taxon>Viridiplantae</taxon>
        <taxon>Streptophyta</taxon>
        <taxon>Embryophyta</taxon>
        <taxon>Tracheophyta</taxon>
        <taxon>Spermatophyta</taxon>
        <taxon>Magnoliopsida</taxon>
        <taxon>eudicotyledons</taxon>
        <taxon>Gunneridae</taxon>
        <taxon>Pentapetalae</taxon>
        <taxon>asterids</taxon>
        <taxon>lamiids</taxon>
        <taxon>Lamiales</taxon>
        <taxon>Oleaceae</taxon>
        <taxon>Forsythieae</taxon>
        <taxon>Forsythia</taxon>
    </lineage>
</organism>
<dbReference type="EMBL" id="JBFOLJ010000007">
    <property type="protein sequence ID" value="KAL2520300.1"/>
    <property type="molecule type" value="Genomic_DNA"/>
</dbReference>
<proteinExistence type="predicted"/>
<name>A0ABD1U5M5_9LAMI</name>
<accession>A0ABD1U5M5</accession>
<sequence>MKINIGPCIAEVATLEGIKKVKGLSAEELVARNDLVLALLDRIQAIPDGGAAAPKQSGGWGSSAPRTEIKFDSDYLRSAAAVASGYGAFGSTTMMPEYTSL</sequence>
<keyword evidence="2" id="KW-1185">Reference proteome</keyword>
<dbReference type="AlphaFoldDB" id="A0ABD1U5M5"/>